<dbReference type="AlphaFoldDB" id="A0AAE0G4W0"/>
<dbReference type="Pfam" id="PF14714">
    <property type="entry name" value="KH_dom-like"/>
    <property type="match status" value="1"/>
</dbReference>
<keyword evidence="4" id="KW-0677">Repeat</keyword>
<dbReference type="FunFam" id="3.30.300.20:FF:000004">
    <property type="entry name" value="GTPase Der"/>
    <property type="match status" value="1"/>
</dbReference>
<comment type="caution">
    <text evidence="10">The sequence shown here is derived from an EMBL/GenBank/DDBJ whole genome shotgun (WGS) entry which is preliminary data.</text>
</comment>
<dbReference type="HAMAP" id="MF_00195">
    <property type="entry name" value="GTPase_Der"/>
    <property type="match status" value="1"/>
</dbReference>
<name>A0AAE0G4W0_9CHLO</name>
<feature type="compositionally biased region" description="Acidic residues" evidence="8">
    <location>
        <begin position="120"/>
        <end position="131"/>
    </location>
</feature>
<proteinExistence type="inferred from homology"/>
<dbReference type="SUPFAM" id="SSF52540">
    <property type="entry name" value="P-loop containing nucleoside triphosphate hydrolases"/>
    <property type="match status" value="2"/>
</dbReference>
<dbReference type="PRINTS" id="PR00326">
    <property type="entry name" value="GTP1OBG"/>
</dbReference>
<comment type="similarity">
    <text evidence="1">Belongs to the TRAFAC class TrmE-Era-EngA-EngB-Septin-like GTPase superfamily. EngA (Der) GTPase family.</text>
</comment>
<dbReference type="FunFam" id="3.40.50.300:FF:000040">
    <property type="entry name" value="GTPase Der"/>
    <property type="match status" value="1"/>
</dbReference>
<evidence type="ECO:0000256" key="3">
    <source>
        <dbReference type="ARBA" id="ARBA00022517"/>
    </source>
</evidence>
<dbReference type="FunFam" id="3.40.50.300:FF:001185">
    <property type="entry name" value="GTPase Der"/>
    <property type="match status" value="1"/>
</dbReference>
<reference evidence="10 11" key="1">
    <citation type="journal article" date="2015" name="Genome Biol. Evol.">
        <title>Comparative Genomics of a Bacterivorous Green Alga Reveals Evolutionary Causalities and Consequences of Phago-Mixotrophic Mode of Nutrition.</title>
        <authorList>
            <person name="Burns J.A."/>
            <person name="Paasch A."/>
            <person name="Narechania A."/>
            <person name="Kim E."/>
        </authorList>
    </citation>
    <scope>NUCLEOTIDE SEQUENCE [LARGE SCALE GENOMIC DNA]</scope>
    <source>
        <strain evidence="10 11">PLY_AMNH</strain>
    </source>
</reference>
<evidence type="ECO:0000313" key="10">
    <source>
        <dbReference type="EMBL" id="KAK3270966.1"/>
    </source>
</evidence>
<dbReference type="Proteomes" id="UP001190700">
    <property type="component" value="Unassembled WGS sequence"/>
</dbReference>
<dbReference type="InterPro" id="IPR006073">
    <property type="entry name" value="GTP-bd"/>
</dbReference>
<dbReference type="Gene3D" id="3.40.50.300">
    <property type="entry name" value="P-loop containing nucleotide triphosphate hydrolases"/>
    <property type="match status" value="2"/>
</dbReference>
<dbReference type="InterPro" id="IPR015946">
    <property type="entry name" value="KH_dom-like_a/b"/>
</dbReference>
<accession>A0AAE0G4W0</accession>
<keyword evidence="11" id="KW-1185">Reference proteome</keyword>
<dbReference type="CDD" id="cd01894">
    <property type="entry name" value="EngA1"/>
    <property type="match status" value="1"/>
</dbReference>
<dbReference type="NCBIfam" id="TIGR00231">
    <property type="entry name" value="small_GTP"/>
    <property type="match status" value="1"/>
</dbReference>
<feature type="compositionally biased region" description="Low complexity" evidence="8">
    <location>
        <begin position="51"/>
        <end position="65"/>
    </location>
</feature>
<dbReference type="InterPro" id="IPR032859">
    <property type="entry name" value="KH_dom-like"/>
</dbReference>
<dbReference type="Pfam" id="PF01926">
    <property type="entry name" value="MMR_HSR1"/>
    <property type="match status" value="2"/>
</dbReference>
<feature type="domain" description="EngA-type G" evidence="9">
    <location>
        <begin position="383"/>
        <end position="563"/>
    </location>
</feature>
<dbReference type="GO" id="GO:0042254">
    <property type="term" value="P:ribosome biogenesis"/>
    <property type="evidence" value="ECO:0007669"/>
    <property type="project" value="UniProtKB-KW"/>
</dbReference>
<evidence type="ECO:0000256" key="1">
    <source>
        <dbReference type="ARBA" id="ARBA00008279"/>
    </source>
</evidence>
<sequence length="678" mass="73905">MSVTPTLPPKIGGMGIQRCMKVMPPLAQARGHVGSCGRVGNKPLQKKPHVSFPSRFQSSRFRAPSLSDSSSQVGDETLASEITPEQREAMDREAAELAASILAEFENDDTDEFALLREALDDEDDEEEDEQGTSYSTFSGLGDDVGENENELVDEDAEGSSESGSGRRDKRKHEVPLSLLPKVAVIGRPNVGKSALFNRLSGTASAIVYDTPGVTRDRLYMRAFWGMREFLLIDTGGLIAPSAMAKAGLEIPDTGADPGTALGAEMIPNMIENQAASGVKEADAVIMVADGQAGPCEADRDILAWMRRHHPNKTVILAVNKCESPVTGDMQAAAFWELGAEPTAISALSGLGTGDLLDRLMEGLPLHRTPTDEDWAQEDKAPLRVSIVGRPNVGKSSLVNAIVGEERNIVSKMSGTTRDAIDTDFESEDGKKFCLVDTAGIRKRAAVAAKKDGAEALAVKRAITAIKRAEVAVLVVDAILGATEQDFRLAENIRKEGRALVIVINKWDLVPEKTSTTMNQYETNLRTRLRTVDWAPVVFTTAIRGQRVAKVLDAIAAAGDEHRRRVTTATVNLVAQEACMVRLPPTRSGKKGRLYYATQAATRPPTFVLFVNDAKLFDEGYRRYMEKQFRQQIGFPGTPLRILWRGKAPNKLSNWEDGKDRGMPAHAYDILQFGEIYI</sequence>
<feature type="region of interest" description="Disordered" evidence="8">
    <location>
        <begin position="120"/>
        <end position="173"/>
    </location>
</feature>
<protein>
    <recommendedName>
        <fullName evidence="2">GTPase Der</fullName>
    </recommendedName>
    <alternativeName>
        <fullName evidence="7">GTP-binding protein EngA</fullName>
    </alternativeName>
</protein>
<dbReference type="InterPro" id="IPR016484">
    <property type="entry name" value="GTPase_Der"/>
</dbReference>
<dbReference type="InterPro" id="IPR031166">
    <property type="entry name" value="G_ENGA"/>
</dbReference>
<dbReference type="EMBL" id="LGRX02010106">
    <property type="protein sequence ID" value="KAK3270966.1"/>
    <property type="molecule type" value="Genomic_DNA"/>
</dbReference>
<evidence type="ECO:0000256" key="5">
    <source>
        <dbReference type="ARBA" id="ARBA00022741"/>
    </source>
</evidence>
<keyword evidence="5" id="KW-0547">Nucleotide-binding</keyword>
<dbReference type="Gene3D" id="3.30.300.20">
    <property type="match status" value="1"/>
</dbReference>
<evidence type="ECO:0000259" key="9">
    <source>
        <dbReference type="PROSITE" id="PS51712"/>
    </source>
</evidence>
<dbReference type="PANTHER" id="PTHR43834">
    <property type="entry name" value="GTPASE DER"/>
    <property type="match status" value="1"/>
</dbReference>
<evidence type="ECO:0000256" key="4">
    <source>
        <dbReference type="ARBA" id="ARBA00022737"/>
    </source>
</evidence>
<evidence type="ECO:0000256" key="2">
    <source>
        <dbReference type="ARBA" id="ARBA00020953"/>
    </source>
</evidence>
<evidence type="ECO:0000256" key="6">
    <source>
        <dbReference type="ARBA" id="ARBA00023134"/>
    </source>
</evidence>
<dbReference type="PANTHER" id="PTHR43834:SF2">
    <property type="entry name" value="GTPASE DER"/>
    <property type="match status" value="1"/>
</dbReference>
<evidence type="ECO:0000256" key="7">
    <source>
        <dbReference type="ARBA" id="ARBA00032345"/>
    </source>
</evidence>
<feature type="region of interest" description="Disordered" evidence="8">
    <location>
        <begin position="39"/>
        <end position="93"/>
    </location>
</feature>
<evidence type="ECO:0000313" key="11">
    <source>
        <dbReference type="Proteomes" id="UP001190700"/>
    </source>
</evidence>
<organism evidence="10 11">
    <name type="scientific">Cymbomonas tetramitiformis</name>
    <dbReference type="NCBI Taxonomy" id="36881"/>
    <lineage>
        <taxon>Eukaryota</taxon>
        <taxon>Viridiplantae</taxon>
        <taxon>Chlorophyta</taxon>
        <taxon>Pyramimonadophyceae</taxon>
        <taxon>Pyramimonadales</taxon>
        <taxon>Pyramimonadaceae</taxon>
        <taxon>Cymbomonas</taxon>
    </lineage>
</organism>
<dbReference type="PROSITE" id="PS51712">
    <property type="entry name" value="G_ENGA"/>
    <property type="match status" value="1"/>
</dbReference>
<dbReference type="GO" id="GO:0005525">
    <property type="term" value="F:GTP binding"/>
    <property type="evidence" value="ECO:0007669"/>
    <property type="project" value="UniProtKB-KW"/>
</dbReference>
<gene>
    <name evidence="10" type="ORF">CYMTET_20661</name>
</gene>
<keyword evidence="3" id="KW-0690">Ribosome biogenesis</keyword>
<dbReference type="NCBIfam" id="TIGR03594">
    <property type="entry name" value="GTPase_EngA"/>
    <property type="match status" value="1"/>
</dbReference>
<dbReference type="InterPro" id="IPR027417">
    <property type="entry name" value="P-loop_NTPase"/>
</dbReference>
<keyword evidence="6" id="KW-0342">GTP-binding</keyword>
<evidence type="ECO:0000256" key="8">
    <source>
        <dbReference type="SAM" id="MobiDB-lite"/>
    </source>
</evidence>
<dbReference type="GO" id="GO:0009507">
    <property type="term" value="C:chloroplast"/>
    <property type="evidence" value="ECO:0007669"/>
    <property type="project" value="TreeGrafter"/>
</dbReference>
<feature type="compositionally biased region" description="Acidic residues" evidence="8">
    <location>
        <begin position="144"/>
        <end position="159"/>
    </location>
</feature>
<dbReference type="InterPro" id="IPR005225">
    <property type="entry name" value="Small_GTP-bd"/>
</dbReference>
<feature type="compositionally biased region" description="Basic and acidic residues" evidence="8">
    <location>
        <begin position="84"/>
        <end position="93"/>
    </location>
</feature>
<dbReference type="CDD" id="cd01895">
    <property type="entry name" value="EngA2"/>
    <property type="match status" value="1"/>
</dbReference>